<evidence type="ECO:0000313" key="2">
    <source>
        <dbReference type="Proteomes" id="UP000501868"/>
    </source>
</evidence>
<reference evidence="1 2" key="1">
    <citation type="submission" date="2020-04" db="EMBL/GenBank/DDBJ databases">
        <title>Genome-Wide Identification of 5-Methylcytosine Sites in Bacterial Genomes By High-Throughput Sequencing of MspJI Restriction Fragments.</title>
        <authorList>
            <person name="Wu V."/>
        </authorList>
    </citation>
    <scope>NUCLEOTIDE SEQUENCE [LARGE SCALE GENOMIC DNA]</scope>
    <source>
        <strain evidence="1 2">S2</strain>
    </source>
</reference>
<evidence type="ECO:0000313" key="1">
    <source>
        <dbReference type="EMBL" id="QIZ07905.1"/>
    </source>
</evidence>
<dbReference type="Proteomes" id="UP000501868">
    <property type="component" value="Chromosome"/>
</dbReference>
<reference evidence="1 2" key="2">
    <citation type="submission" date="2020-04" db="EMBL/GenBank/DDBJ databases">
        <authorList>
            <person name="Fomenkov A."/>
            <person name="Anton B.P."/>
            <person name="Roberts R.J."/>
        </authorList>
    </citation>
    <scope>NUCLEOTIDE SEQUENCE [LARGE SCALE GENOMIC DNA]</scope>
    <source>
        <strain evidence="1 2">S2</strain>
    </source>
</reference>
<proteinExistence type="predicted"/>
<gene>
    <name evidence="1" type="ORF">HFZ78_15195</name>
</gene>
<dbReference type="AlphaFoldDB" id="A0A6H1P367"/>
<name>A0A6H1P367_PRIMG</name>
<accession>A0A6H1P367</accession>
<dbReference type="EMBL" id="CP051128">
    <property type="protein sequence ID" value="QIZ07905.1"/>
    <property type="molecule type" value="Genomic_DNA"/>
</dbReference>
<sequence length="64" mass="7691">MKDFHCCATCRHFKAEKKPEGMHYFCSRLGFETKTNYQFNCWSPRENIKKIIDNVNKVRKESDT</sequence>
<protein>
    <submittedName>
        <fullName evidence="1">Uncharacterized protein</fullName>
    </submittedName>
</protein>
<organism evidence="1 2">
    <name type="scientific">Priestia megaterium</name>
    <name type="common">Bacillus megaterium</name>
    <dbReference type="NCBI Taxonomy" id="1404"/>
    <lineage>
        <taxon>Bacteria</taxon>
        <taxon>Bacillati</taxon>
        <taxon>Bacillota</taxon>
        <taxon>Bacilli</taxon>
        <taxon>Bacillales</taxon>
        <taxon>Bacillaceae</taxon>
        <taxon>Priestia</taxon>
    </lineage>
</organism>